<dbReference type="InterPro" id="IPR056823">
    <property type="entry name" value="TEN-like_YD-shell"/>
</dbReference>
<evidence type="ECO:0000313" key="5">
    <source>
        <dbReference type="Proteomes" id="UP000003465"/>
    </source>
</evidence>
<dbReference type="AlphaFoldDB" id="A0A656GJJ4"/>
<protein>
    <submittedName>
        <fullName evidence="4">YD repeat-containing protein</fullName>
    </submittedName>
</protein>
<dbReference type="Proteomes" id="UP000003465">
    <property type="component" value="Unassembled WGS sequence"/>
</dbReference>
<dbReference type="InterPro" id="IPR006530">
    <property type="entry name" value="YD"/>
</dbReference>
<feature type="non-terminal residue" evidence="4">
    <location>
        <position position="1"/>
    </location>
</feature>
<gene>
    <name evidence="4" type="ORF">PSYMO_31292</name>
</gene>
<feature type="non-terminal residue" evidence="4">
    <location>
        <position position="233"/>
    </location>
</feature>
<proteinExistence type="predicted"/>
<organism evidence="4 5">
    <name type="scientific">Pseudomonas amygdali pv. mori str. 301020</name>
    <dbReference type="NCBI Taxonomy" id="629261"/>
    <lineage>
        <taxon>Bacteria</taxon>
        <taxon>Pseudomonadati</taxon>
        <taxon>Pseudomonadota</taxon>
        <taxon>Gammaproteobacteria</taxon>
        <taxon>Pseudomonadales</taxon>
        <taxon>Pseudomonadaceae</taxon>
        <taxon>Pseudomonas</taxon>
        <taxon>Pseudomonas amygdali</taxon>
    </lineage>
</organism>
<evidence type="ECO:0000313" key="4">
    <source>
        <dbReference type="EMBL" id="EGH25661.1"/>
    </source>
</evidence>
<accession>A0A656GJJ4</accession>
<comment type="caution">
    <text evidence="4">The sequence shown here is derived from an EMBL/GenBank/DDBJ whole genome shotgun (WGS) entry which is preliminary data.</text>
</comment>
<evidence type="ECO:0000259" key="3">
    <source>
        <dbReference type="Pfam" id="PF25023"/>
    </source>
</evidence>
<feature type="domain" description="Teneurin-like YD-shell" evidence="3">
    <location>
        <begin position="52"/>
        <end position="154"/>
    </location>
</feature>
<dbReference type="Pfam" id="PF25023">
    <property type="entry name" value="TEN_YD-shell"/>
    <property type="match status" value="1"/>
</dbReference>
<dbReference type="NCBIfam" id="TIGR01643">
    <property type="entry name" value="YD_repeat_2x"/>
    <property type="match status" value="1"/>
</dbReference>
<reference evidence="4 5" key="1">
    <citation type="journal article" date="2011" name="PLoS Pathog.">
        <title>Dynamic evolution of pathogenicity revealed by sequencing and comparative genomics of 19 Pseudomonas syringae isolates.</title>
        <authorList>
            <person name="Baltrus D.A."/>
            <person name="Nishimura M.T."/>
            <person name="Romanchuk A."/>
            <person name="Chang J.H."/>
            <person name="Mukhtar M.S."/>
            <person name="Cherkis K."/>
            <person name="Roach J."/>
            <person name="Grant S.R."/>
            <person name="Jones C.D."/>
            <person name="Dangl J.L."/>
        </authorList>
    </citation>
    <scope>NUCLEOTIDE SEQUENCE [LARGE SCALE GENOMIC DNA]</scope>
    <source>
        <strain evidence="4 5">301020</strain>
    </source>
</reference>
<feature type="region of interest" description="Disordered" evidence="2">
    <location>
        <begin position="185"/>
        <end position="204"/>
    </location>
</feature>
<evidence type="ECO:0000256" key="1">
    <source>
        <dbReference type="ARBA" id="ARBA00022737"/>
    </source>
</evidence>
<dbReference type="Gene3D" id="2.180.10.10">
    <property type="entry name" value="RHS repeat-associated core"/>
    <property type="match status" value="1"/>
</dbReference>
<evidence type="ECO:0000256" key="2">
    <source>
        <dbReference type="SAM" id="MobiDB-lite"/>
    </source>
</evidence>
<sequence length="233" mass="26806">FNRNGDSVRRFSYTDGVMSRHSNALGLTCEYRWDIIDGQPRVVEHQTSDGEHFHFRYDREARTTWVTDVLGRELEIHYNKDHRVTSSRDYSGDHYVIEIDDTGNMTGLTLPDGNQLAFEYDEFARLLKETDPLGRSIRYQYHHLTTLITQVDYPMAVPGRPTTMPKATSLPRSMRWATRPNTSTVRTACRTPSSTRRSSPNTCGGTTWRKCSAFRTARAKARITAMTSATTWW</sequence>
<name>A0A656GJJ4_PSEA0</name>
<keyword evidence="1" id="KW-0677">Repeat</keyword>
<dbReference type="EMBL" id="AEAG01001495">
    <property type="protein sequence ID" value="EGH25661.1"/>
    <property type="molecule type" value="Genomic_DNA"/>
</dbReference>
<feature type="compositionally biased region" description="Low complexity" evidence="2">
    <location>
        <begin position="186"/>
        <end position="203"/>
    </location>
</feature>